<keyword evidence="3" id="KW-1185">Reference proteome</keyword>
<comment type="caution">
    <text evidence="2">The sequence shown here is derived from an EMBL/GenBank/DDBJ whole genome shotgun (WGS) entry which is preliminary data.</text>
</comment>
<accession>A0ABT5TW24</accession>
<dbReference type="Pfam" id="PF13794">
    <property type="entry name" value="MiaE_2"/>
    <property type="match status" value="1"/>
</dbReference>
<gene>
    <name evidence="2" type="ORF">PU560_07205</name>
</gene>
<protein>
    <submittedName>
        <fullName evidence="2">Ferritin-like fold-containing protein</fullName>
    </submittedName>
</protein>
<organism evidence="2 3">
    <name type="scientific">Georgenia halotolerans</name>
    <dbReference type="NCBI Taxonomy" id="3028317"/>
    <lineage>
        <taxon>Bacteria</taxon>
        <taxon>Bacillati</taxon>
        <taxon>Actinomycetota</taxon>
        <taxon>Actinomycetes</taxon>
        <taxon>Micrococcales</taxon>
        <taxon>Bogoriellaceae</taxon>
        <taxon>Georgenia</taxon>
    </lineage>
</organism>
<evidence type="ECO:0000259" key="1">
    <source>
        <dbReference type="Pfam" id="PF13794"/>
    </source>
</evidence>
<evidence type="ECO:0000313" key="2">
    <source>
        <dbReference type="EMBL" id="MDD9206256.1"/>
    </source>
</evidence>
<feature type="domain" description="Ferritin-like" evidence="1">
    <location>
        <begin position="20"/>
        <end position="186"/>
    </location>
</feature>
<dbReference type="InterPro" id="IPR059125">
    <property type="entry name" value="Ferritin_actino"/>
</dbReference>
<reference evidence="2" key="1">
    <citation type="submission" date="2023-02" db="EMBL/GenBank/DDBJ databases">
        <title>Georgenia sp.10Sc9-8, isolated from a soil sample collected from the Taklamakan desert.</title>
        <authorList>
            <person name="Liu S."/>
        </authorList>
    </citation>
    <scope>NUCLEOTIDE SEQUENCE</scope>
    <source>
        <strain evidence="2">10Sc9-8</strain>
    </source>
</reference>
<dbReference type="EMBL" id="JARACI010000828">
    <property type="protein sequence ID" value="MDD9206256.1"/>
    <property type="molecule type" value="Genomic_DNA"/>
</dbReference>
<dbReference type="InterPro" id="IPR012347">
    <property type="entry name" value="Ferritin-like"/>
</dbReference>
<sequence>MPEHRTAEPVPVHRLASAREVLGVVGAAELAMFSRLSKDAQHAPDLPGRVTLSRMAAAELASLDVVEQLAERRGLDFFDAVGTYQGLLVDFDRRTAPSDWWERLVKTYVGYGVVLDLQRELAGGLDEAAQEALADAVADNGHGDYVAGVLGPVLDSEPQLGARLALWGRRVVGEALAVAQRTLVAHPGLVPAQDAEEGASRVVTRLAAAHADRLSRLGLKP</sequence>
<proteinExistence type="predicted"/>
<name>A0ABT5TW24_9MICO</name>
<evidence type="ECO:0000313" key="3">
    <source>
        <dbReference type="Proteomes" id="UP001165561"/>
    </source>
</evidence>
<dbReference type="Proteomes" id="UP001165561">
    <property type="component" value="Unassembled WGS sequence"/>
</dbReference>
<dbReference type="Gene3D" id="1.20.1260.10">
    <property type="match status" value="1"/>
</dbReference>